<dbReference type="EC" id="2.7.7.6" evidence="9"/>
<evidence type="ECO:0000259" key="10">
    <source>
        <dbReference type="SMART" id="SM00663"/>
    </source>
</evidence>
<evidence type="ECO:0000256" key="6">
    <source>
        <dbReference type="ARBA" id="ARBA00022833"/>
    </source>
</evidence>
<comment type="function">
    <text evidence="9">DNA-dependent RNA polymerase catalyzes the transcription of DNA into RNA using the four ribonucleoside triphosphates as substrates.</text>
</comment>
<dbReference type="Gene3D" id="2.40.40.20">
    <property type="match status" value="1"/>
</dbReference>
<dbReference type="EMBL" id="JAFEMO010000002">
    <property type="protein sequence ID" value="KAH7575873.1"/>
    <property type="molecule type" value="Genomic_DNA"/>
</dbReference>
<dbReference type="SUPFAM" id="SSF64484">
    <property type="entry name" value="beta and beta-prime subunits of DNA dependent RNA-polymerase"/>
    <property type="match status" value="1"/>
</dbReference>
<keyword evidence="8" id="KW-0539">Nucleus</keyword>
<evidence type="ECO:0000256" key="4">
    <source>
        <dbReference type="ARBA" id="ARBA00022695"/>
    </source>
</evidence>
<protein>
    <recommendedName>
        <fullName evidence="9">DNA-directed RNA polymerase subunit</fullName>
        <ecNumber evidence="9">2.7.7.6</ecNumber>
    </recommendedName>
</protein>
<evidence type="ECO:0000256" key="9">
    <source>
        <dbReference type="RuleBase" id="RU004279"/>
    </source>
</evidence>
<accession>A0ABQ8IHA1</accession>
<evidence type="ECO:0000256" key="5">
    <source>
        <dbReference type="ARBA" id="ARBA00022723"/>
    </source>
</evidence>
<dbReference type="InterPro" id="IPR007080">
    <property type="entry name" value="RNA_pol_Rpb1_1"/>
</dbReference>
<comment type="caution">
    <text evidence="11">The sequence shown here is derived from an EMBL/GenBank/DDBJ whole genome shotgun (WGS) entry which is preliminary data.</text>
</comment>
<dbReference type="Pfam" id="PF04997">
    <property type="entry name" value="RNA_pol_Rpb1_1"/>
    <property type="match status" value="2"/>
</dbReference>
<name>A0ABQ8IHA1_9ROSI</name>
<keyword evidence="4 9" id="KW-0548">Nucleotidyltransferase</keyword>
<reference evidence="11 12" key="1">
    <citation type="submission" date="2021-02" db="EMBL/GenBank/DDBJ databases">
        <title>Plant Genome Project.</title>
        <authorList>
            <person name="Zhang R.-G."/>
        </authorList>
    </citation>
    <scope>NUCLEOTIDE SEQUENCE [LARGE SCALE GENOMIC DNA]</scope>
    <source>
        <tissue evidence="11">Leaves</tissue>
    </source>
</reference>
<keyword evidence="5" id="KW-0479">Metal-binding</keyword>
<gene>
    <name evidence="11" type="ORF">JRO89_XS02G0236300</name>
</gene>
<comment type="similarity">
    <text evidence="9">Belongs to the RNA polymerase beta' chain family.</text>
</comment>
<evidence type="ECO:0000313" key="12">
    <source>
        <dbReference type="Proteomes" id="UP000827721"/>
    </source>
</evidence>
<dbReference type="Proteomes" id="UP000827721">
    <property type="component" value="Unassembled WGS sequence"/>
</dbReference>
<evidence type="ECO:0000256" key="8">
    <source>
        <dbReference type="ARBA" id="ARBA00023242"/>
    </source>
</evidence>
<evidence type="ECO:0000313" key="11">
    <source>
        <dbReference type="EMBL" id="KAH7575873.1"/>
    </source>
</evidence>
<evidence type="ECO:0000256" key="3">
    <source>
        <dbReference type="ARBA" id="ARBA00022679"/>
    </source>
</evidence>
<keyword evidence="2 9" id="KW-0240">DNA-directed RNA polymerase</keyword>
<keyword evidence="6" id="KW-0862">Zinc</keyword>
<comment type="catalytic activity">
    <reaction evidence="9">
        <text>RNA(n) + a ribonucleoside 5'-triphosphate = RNA(n+1) + diphosphate</text>
        <dbReference type="Rhea" id="RHEA:21248"/>
        <dbReference type="Rhea" id="RHEA-COMP:14527"/>
        <dbReference type="Rhea" id="RHEA-COMP:17342"/>
        <dbReference type="ChEBI" id="CHEBI:33019"/>
        <dbReference type="ChEBI" id="CHEBI:61557"/>
        <dbReference type="ChEBI" id="CHEBI:140395"/>
        <dbReference type="EC" id="2.7.7.6"/>
    </reaction>
</comment>
<evidence type="ECO:0000256" key="7">
    <source>
        <dbReference type="ARBA" id="ARBA00023163"/>
    </source>
</evidence>
<keyword evidence="7 9" id="KW-0804">Transcription</keyword>
<keyword evidence="3 9" id="KW-0808">Transferase</keyword>
<sequence>MVSLRSCSCILLEEKLSKEFLKKMRNPNMEDLRKSELMKSMVKKAVSVLGIIHDRAKVTDGSLEEFKSAIYHTKESKASINVATYMLNPIKALHLFKMMTDEDCEMLYLSDRPEKLIITNIAVPPIAIRPSVIMDGSRSNENDITERMKNIIQVNASLRQELLEANAAFKCLIQLDFEDDKQCYLFITLDWKRTMVIGDYDLCLQEDEVTTRVYNVVATPSVLQRVKQSQWQDEELRTLWNRLINGFHVYGGNEMLRLPCLWWKKDCHGCVELLLGTLQFEVAQYINSDVRGIPFAMQASKPLSGFVQRLKGKQGRFRCNLNGKRVEYTGRTVISPDPNLKITEVAIPIRMAQILTFLERVSHLNLEKLKQCVRNGPDKYPGARMVRYPDVDRHLEDGDVVLFNRPPSLHRMSIMCHRQE</sequence>
<evidence type="ECO:0000256" key="1">
    <source>
        <dbReference type="ARBA" id="ARBA00004123"/>
    </source>
</evidence>
<dbReference type="InterPro" id="IPR000722">
    <property type="entry name" value="RNA_pol_asu"/>
</dbReference>
<dbReference type="SMART" id="SM00663">
    <property type="entry name" value="RPOLA_N"/>
    <property type="match status" value="1"/>
</dbReference>
<dbReference type="InterPro" id="IPR015700">
    <property type="entry name" value="RPC1"/>
</dbReference>
<organism evidence="11 12">
    <name type="scientific">Xanthoceras sorbifolium</name>
    <dbReference type="NCBI Taxonomy" id="99658"/>
    <lineage>
        <taxon>Eukaryota</taxon>
        <taxon>Viridiplantae</taxon>
        <taxon>Streptophyta</taxon>
        <taxon>Embryophyta</taxon>
        <taxon>Tracheophyta</taxon>
        <taxon>Spermatophyta</taxon>
        <taxon>Magnoliopsida</taxon>
        <taxon>eudicotyledons</taxon>
        <taxon>Gunneridae</taxon>
        <taxon>Pentapetalae</taxon>
        <taxon>rosids</taxon>
        <taxon>malvids</taxon>
        <taxon>Sapindales</taxon>
        <taxon>Sapindaceae</taxon>
        <taxon>Xanthoceroideae</taxon>
        <taxon>Xanthoceras</taxon>
    </lineage>
</organism>
<feature type="domain" description="RNA polymerase N-terminal" evidence="10">
    <location>
        <begin position="114"/>
        <end position="420"/>
    </location>
</feature>
<dbReference type="PANTHER" id="PTHR48446:SF1">
    <property type="entry name" value="DNA-DIRECTED RNA POLYMERASE SUBUNIT BETA' N-TERMINAL SECTION"/>
    <property type="match status" value="1"/>
</dbReference>
<dbReference type="Gene3D" id="3.30.1490.180">
    <property type="entry name" value="RNA polymerase ii"/>
    <property type="match status" value="1"/>
</dbReference>
<dbReference type="PANTHER" id="PTHR48446">
    <property type="entry name" value="DNA-DIRECTED RNA POLYMERASE SUBUNIT BETA' N-TERMINAL SECTION"/>
    <property type="match status" value="1"/>
</dbReference>
<comment type="subcellular location">
    <subcellularLocation>
        <location evidence="1">Nucleus</location>
    </subcellularLocation>
</comment>
<keyword evidence="12" id="KW-1185">Reference proteome</keyword>
<dbReference type="Pfam" id="PF00623">
    <property type="entry name" value="RNA_pol_Rpb1_2"/>
    <property type="match status" value="2"/>
</dbReference>
<proteinExistence type="inferred from homology"/>
<evidence type="ECO:0000256" key="2">
    <source>
        <dbReference type="ARBA" id="ARBA00022478"/>
    </source>
</evidence>
<dbReference type="InterPro" id="IPR006592">
    <property type="entry name" value="RNA_pol_N"/>
</dbReference>